<keyword evidence="2" id="KW-1133">Transmembrane helix</keyword>
<evidence type="ECO:0000256" key="1">
    <source>
        <dbReference type="SAM" id="MobiDB-lite"/>
    </source>
</evidence>
<accession>A0A3D1JFR8</accession>
<dbReference type="PROSITE" id="PS51782">
    <property type="entry name" value="LYSM"/>
    <property type="match status" value="2"/>
</dbReference>
<dbReference type="EMBL" id="DPBP01000024">
    <property type="protein sequence ID" value="HCE17333.1"/>
    <property type="molecule type" value="Genomic_DNA"/>
</dbReference>
<feature type="domain" description="LysM" evidence="3">
    <location>
        <begin position="208"/>
        <end position="253"/>
    </location>
</feature>
<dbReference type="SMART" id="SM00257">
    <property type="entry name" value="LysM"/>
    <property type="match status" value="2"/>
</dbReference>
<feature type="region of interest" description="Disordered" evidence="1">
    <location>
        <begin position="102"/>
        <end position="143"/>
    </location>
</feature>
<dbReference type="Gene3D" id="3.10.350.10">
    <property type="entry name" value="LysM domain"/>
    <property type="match status" value="2"/>
</dbReference>
<name>A0A3D1JFR8_9CHLR</name>
<sequence length="254" mass="26821">MLLSNRNLNRYTFGPFLKDASRVCPLLFAAGACHSQKENTKMKKGMQFVVLAGLFLALMLTSACTLRASKAPALTPSPTSELLFLTSTPVADALATQTAAAKPAVATATPEPLPQPTEAQAGGGQEQGAAQPAANPIPTLTRPTTYTLQKGEWPICIARRYDLNLSSFFALNGLNMNSRPQVGAVLKIPATGNWDTSAHGARALRAHTDYTVKSGDTIYTIACYYGDVSPEGILAANGLSSPADIKVGMKLKIP</sequence>
<dbReference type="Pfam" id="PF01476">
    <property type="entry name" value="LysM"/>
    <property type="match status" value="2"/>
</dbReference>
<comment type="caution">
    <text evidence="4">The sequence shown here is derived from an EMBL/GenBank/DDBJ whole genome shotgun (WGS) entry which is preliminary data.</text>
</comment>
<dbReference type="SUPFAM" id="SSF54106">
    <property type="entry name" value="LysM domain"/>
    <property type="match status" value="2"/>
</dbReference>
<dbReference type="PROSITE" id="PS51257">
    <property type="entry name" value="PROKAR_LIPOPROTEIN"/>
    <property type="match status" value="1"/>
</dbReference>
<dbReference type="STRING" id="229919.GCA_001050195_03143"/>
<organism evidence="4 5">
    <name type="scientific">Anaerolinea thermolimosa</name>
    <dbReference type="NCBI Taxonomy" id="229919"/>
    <lineage>
        <taxon>Bacteria</taxon>
        <taxon>Bacillati</taxon>
        <taxon>Chloroflexota</taxon>
        <taxon>Anaerolineae</taxon>
        <taxon>Anaerolineales</taxon>
        <taxon>Anaerolineaceae</taxon>
        <taxon>Anaerolinea</taxon>
    </lineage>
</organism>
<keyword evidence="2" id="KW-0812">Transmembrane</keyword>
<dbReference type="Proteomes" id="UP000264141">
    <property type="component" value="Unassembled WGS sequence"/>
</dbReference>
<protein>
    <submittedName>
        <fullName evidence="4">LysM domain-containing protein</fullName>
    </submittedName>
</protein>
<dbReference type="InterPro" id="IPR036779">
    <property type="entry name" value="LysM_dom_sf"/>
</dbReference>
<evidence type="ECO:0000256" key="2">
    <source>
        <dbReference type="SAM" id="Phobius"/>
    </source>
</evidence>
<reference evidence="4 5" key="1">
    <citation type="journal article" date="2018" name="Nat. Biotechnol.">
        <title>A standardized bacterial taxonomy based on genome phylogeny substantially revises the tree of life.</title>
        <authorList>
            <person name="Parks D.H."/>
            <person name="Chuvochina M."/>
            <person name="Waite D.W."/>
            <person name="Rinke C."/>
            <person name="Skarshewski A."/>
            <person name="Chaumeil P.A."/>
            <person name="Hugenholtz P."/>
        </authorList>
    </citation>
    <scope>NUCLEOTIDE SEQUENCE [LARGE SCALE GENOMIC DNA]</scope>
    <source>
        <strain evidence="4">UBA8781</strain>
    </source>
</reference>
<dbReference type="InterPro" id="IPR018392">
    <property type="entry name" value="LysM"/>
</dbReference>
<feature type="transmembrane region" description="Helical" evidence="2">
    <location>
        <begin position="48"/>
        <end position="68"/>
    </location>
</feature>
<dbReference type="OrthoDB" id="166196at2"/>
<dbReference type="AlphaFoldDB" id="A0A3D1JFR8"/>
<evidence type="ECO:0000259" key="3">
    <source>
        <dbReference type="PROSITE" id="PS51782"/>
    </source>
</evidence>
<dbReference type="CDD" id="cd00118">
    <property type="entry name" value="LysM"/>
    <property type="match status" value="2"/>
</dbReference>
<evidence type="ECO:0000313" key="5">
    <source>
        <dbReference type="Proteomes" id="UP000264141"/>
    </source>
</evidence>
<proteinExistence type="predicted"/>
<evidence type="ECO:0000313" key="4">
    <source>
        <dbReference type="EMBL" id="HCE17333.1"/>
    </source>
</evidence>
<gene>
    <name evidence="4" type="ORF">DEQ80_05700</name>
</gene>
<keyword evidence="2" id="KW-0472">Membrane</keyword>
<feature type="domain" description="LysM" evidence="3">
    <location>
        <begin position="144"/>
        <end position="188"/>
    </location>
</feature>